<dbReference type="InterPro" id="IPR007214">
    <property type="entry name" value="YbaK/aa-tRNA-synth-assoc-dom"/>
</dbReference>
<dbReference type="Pfam" id="PF03129">
    <property type="entry name" value="HGTP_anticodon"/>
    <property type="match status" value="1"/>
</dbReference>
<evidence type="ECO:0000256" key="1">
    <source>
        <dbReference type="ARBA" id="ARBA00004496"/>
    </source>
</evidence>
<dbReference type="GO" id="GO:0002161">
    <property type="term" value="F:aminoacyl-tRNA deacylase activity"/>
    <property type="evidence" value="ECO:0007669"/>
    <property type="project" value="InterPro"/>
</dbReference>
<evidence type="ECO:0000256" key="7">
    <source>
        <dbReference type="ARBA" id="ARBA00022917"/>
    </source>
</evidence>
<comment type="catalytic activity">
    <reaction evidence="9 12">
        <text>tRNA(Pro) + L-proline + ATP = L-prolyl-tRNA(Pro) + AMP + diphosphate</text>
        <dbReference type="Rhea" id="RHEA:14305"/>
        <dbReference type="Rhea" id="RHEA-COMP:9700"/>
        <dbReference type="Rhea" id="RHEA-COMP:9702"/>
        <dbReference type="ChEBI" id="CHEBI:30616"/>
        <dbReference type="ChEBI" id="CHEBI:33019"/>
        <dbReference type="ChEBI" id="CHEBI:60039"/>
        <dbReference type="ChEBI" id="CHEBI:78442"/>
        <dbReference type="ChEBI" id="CHEBI:78532"/>
        <dbReference type="ChEBI" id="CHEBI:456215"/>
        <dbReference type="EC" id="6.1.1.15"/>
    </reaction>
</comment>
<dbReference type="AlphaFoldDB" id="A0A0K9EVR5"/>
<dbReference type="InterPro" id="IPR036621">
    <property type="entry name" value="Anticodon-bd_dom_sf"/>
</dbReference>
<comment type="subcellular location">
    <subcellularLocation>
        <location evidence="1 12">Cytoplasm</location>
    </subcellularLocation>
</comment>
<evidence type="ECO:0000256" key="13">
    <source>
        <dbReference type="SAM" id="MobiDB-lite"/>
    </source>
</evidence>
<evidence type="ECO:0000256" key="10">
    <source>
        <dbReference type="ARBA" id="ARBA00053664"/>
    </source>
</evidence>
<dbReference type="PRINTS" id="PR01046">
    <property type="entry name" value="TRNASYNTHPRO"/>
</dbReference>
<dbReference type="Gene3D" id="3.30.930.10">
    <property type="entry name" value="Bira Bifunctional Protein, Domain 2"/>
    <property type="match status" value="2"/>
</dbReference>
<keyword evidence="4 12" id="KW-0436">Ligase</keyword>
<gene>
    <name evidence="12 14" type="primary">proS</name>
    <name evidence="14" type="ORF">NCTC10327_01445</name>
</gene>
<dbReference type="InterPro" id="IPR004154">
    <property type="entry name" value="Anticodon-bd"/>
</dbReference>
<dbReference type="InterPro" id="IPR006195">
    <property type="entry name" value="aa-tRNA-synth_II"/>
</dbReference>
<dbReference type="InterPro" id="IPR033730">
    <property type="entry name" value="ProRS_core_prok"/>
</dbReference>
<dbReference type="SUPFAM" id="SSF55826">
    <property type="entry name" value="YbaK/ProRS associated domain"/>
    <property type="match status" value="1"/>
</dbReference>
<evidence type="ECO:0000256" key="3">
    <source>
        <dbReference type="ARBA" id="ARBA00022490"/>
    </source>
</evidence>
<comment type="similarity">
    <text evidence="11 12">Belongs to the class-II aminoacyl-tRNA synthetase family. ProS type 1 subfamily.</text>
</comment>
<dbReference type="Proteomes" id="UP000269974">
    <property type="component" value="Unassembled WGS sequence"/>
</dbReference>
<protein>
    <recommendedName>
        <fullName evidence="12">Proline--tRNA ligase</fullName>
        <ecNumber evidence="12">6.1.1.15</ecNumber>
    </recommendedName>
    <alternativeName>
        <fullName evidence="12">Prolyl-tRNA synthetase</fullName>
        <shortName evidence="12">ProRS</shortName>
    </alternativeName>
</protein>
<dbReference type="InterPro" id="IPR004500">
    <property type="entry name" value="Pro-tRNA-synth_IIa_bac-type"/>
</dbReference>
<evidence type="ECO:0000256" key="9">
    <source>
        <dbReference type="ARBA" id="ARBA00047671"/>
    </source>
</evidence>
<evidence type="ECO:0000256" key="12">
    <source>
        <dbReference type="HAMAP-Rule" id="MF_01569"/>
    </source>
</evidence>
<dbReference type="CDD" id="cd00779">
    <property type="entry name" value="ProRS_core_prok"/>
    <property type="match status" value="1"/>
</dbReference>
<evidence type="ECO:0000256" key="11">
    <source>
        <dbReference type="ARBA" id="ARBA00060755"/>
    </source>
</evidence>
<dbReference type="InterPro" id="IPR044140">
    <property type="entry name" value="ProRS_anticodon_short"/>
</dbReference>
<dbReference type="Gene3D" id="3.40.50.800">
    <property type="entry name" value="Anticodon-binding domain"/>
    <property type="match status" value="1"/>
</dbReference>
<feature type="compositionally biased region" description="Low complexity" evidence="13">
    <location>
        <begin position="353"/>
        <end position="390"/>
    </location>
</feature>
<organism evidence="14 15">
    <name type="scientific">Actinobaculum suis</name>
    <dbReference type="NCBI Taxonomy" id="1657"/>
    <lineage>
        <taxon>Bacteria</taxon>
        <taxon>Bacillati</taxon>
        <taxon>Actinomycetota</taxon>
        <taxon>Actinomycetes</taxon>
        <taxon>Actinomycetales</taxon>
        <taxon>Actinomycetaceae</taxon>
        <taxon>Actinobaculum</taxon>
    </lineage>
</organism>
<dbReference type="PANTHER" id="PTHR42753:SF2">
    <property type="entry name" value="PROLINE--TRNA LIGASE"/>
    <property type="match status" value="1"/>
</dbReference>
<feature type="region of interest" description="Disordered" evidence="13">
    <location>
        <begin position="351"/>
        <end position="390"/>
    </location>
</feature>
<dbReference type="InterPro" id="IPR050062">
    <property type="entry name" value="Pro-tRNA_synthetase"/>
</dbReference>
<keyword evidence="3 12" id="KW-0963">Cytoplasm</keyword>
<dbReference type="STRING" id="1657.ACU20_00240"/>
<comment type="subunit">
    <text evidence="2 12">Homodimer.</text>
</comment>
<dbReference type="InterPro" id="IPR002314">
    <property type="entry name" value="aa-tRNA-synt_IIb"/>
</dbReference>
<dbReference type="NCBIfam" id="NF006625">
    <property type="entry name" value="PRK09194.1"/>
    <property type="match status" value="1"/>
</dbReference>
<comment type="function">
    <text evidence="10 12">Catalyzes the attachment of proline to tRNA(Pro) in a two-step reaction: proline is first activated by ATP to form Pro-AMP and then transferred to the acceptor end of tRNA(Pro). As ProRS can inadvertently accommodate and process non-cognate amino acids such as alanine and cysteine, to avoid such errors it has two additional distinct editing activities against alanine. One activity is designated as 'pretransfer' editing and involves the tRNA(Pro)-independent hydrolysis of activated Ala-AMP. The other activity is designated 'posttransfer' editing and involves deacylation of mischarged Ala-tRNA(Pro). The misacylated Cys-tRNA(Pro) is not edited by ProRS.</text>
</comment>
<evidence type="ECO:0000256" key="2">
    <source>
        <dbReference type="ARBA" id="ARBA00011738"/>
    </source>
</evidence>
<keyword evidence="7 12" id="KW-0648">Protein biosynthesis</keyword>
<dbReference type="GO" id="GO:0005524">
    <property type="term" value="F:ATP binding"/>
    <property type="evidence" value="ECO:0007669"/>
    <property type="project" value="UniProtKB-UniRule"/>
</dbReference>
<dbReference type="Pfam" id="PF04073">
    <property type="entry name" value="tRNA_edit"/>
    <property type="match status" value="1"/>
</dbReference>
<accession>A0A0K9EVR5</accession>
<keyword evidence="5 12" id="KW-0547">Nucleotide-binding</keyword>
<evidence type="ECO:0000313" key="15">
    <source>
        <dbReference type="Proteomes" id="UP000269974"/>
    </source>
</evidence>
<proteinExistence type="inferred from homology"/>
<dbReference type="HAMAP" id="MF_01569">
    <property type="entry name" value="Pro_tRNA_synth_type1"/>
    <property type="match status" value="1"/>
</dbReference>
<dbReference type="FunFam" id="3.30.930.10:FF:000065">
    <property type="entry name" value="Proline--tRNA ligase"/>
    <property type="match status" value="1"/>
</dbReference>
<dbReference type="RefSeq" id="WP_049618749.1">
    <property type="nucleotide sequence ID" value="NZ_LFUS01000002.1"/>
</dbReference>
<dbReference type="InterPro" id="IPR036754">
    <property type="entry name" value="YbaK/aa-tRNA-synt-asso_dom_sf"/>
</dbReference>
<dbReference type="Pfam" id="PF00587">
    <property type="entry name" value="tRNA-synt_2b"/>
    <property type="match status" value="1"/>
</dbReference>
<evidence type="ECO:0000256" key="6">
    <source>
        <dbReference type="ARBA" id="ARBA00022840"/>
    </source>
</evidence>
<comment type="caution">
    <text evidence="14">The sequence shown here is derived from an EMBL/GenBank/DDBJ whole genome shotgun (WGS) entry which is preliminary data.</text>
</comment>
<dbReference type="CDD" id="cd00861">
    <property type="entry name" value="ProRS_anticodon_short"/>
    <property type="match status" value="1"/>
</dbReference>
<dbReference type="FunFam" id="3.30.930.10:FF:000066">
    <property type="entry name" value="Proline--tRNA ligase"/>
    <property type="match status" value="1"/>
</dbReference>
<dbReference type="NCBIfam" id="TIGR00409">
    <property type="entry name" value="proS_fam_II"/>
    <property type="match status" value="1"/>
</dbReference>
<keyword evidence="8 12" id="KW-0030">Aminoacyl-tRNA synthetase</keyword>
<dbReference type="InterPro" id="IPR023717">
    <property type="entry name" value="Pro-tRNA-Synthase_IIa_type1"/>
</dbReference>
<evidence type="ECO:0000256" key="4">
    <source>
        <dbReference type="ARBA" id="ARBA00022598"/>
    </source>
</evidence>
<name>A0A0K9EVR5_9ACTO</name>
<dbReference type="SUPFAM" id="SSF55681">
    <property type="entry name" value="Class II aaRS and biotin synthetases"/>
    <property type="match status" value="1"/>
</dbReference>
<reference evidence="14 15" key="1">
    <citation type="submission" date="2018-11" db="EMBL/GenBank/DDBJ databases">
        <authorList>
            <consortium name="Pathogen Informatics"/>
        </authorList>
    </citation>
    <scope>NUCLEOTIDE SEQUENCE [LARGE SCALE GENOMIC DNA]</scope>
    <source>
        <strain evidence="14 15">NCTC10327</strain>
    </source>
</reference>
<dbReference type="EMBL" id="UYIO01000001">
    <property type="protein sequence ID" value="VDG76810.1"/>
    <property type="molecule type" value="Genomic_DNA"/>
</dbReference>
<comment type="domain">
    <text evidence="12">Consists of three domains: the N-terminal catalytic domain, the editing domain and the C-terminal anticodon-binding domain.</text>
</comment>
<dbReference type="OrthoDB" id="9809052at2"/>
<dbReference type="GO" id="GO:0004827">
    <property type="term" value="F:proline-tRNA ligase activity"/>
    <property type="evidence" value="ECO:0007669"/>
    <property type="project" value="UniProtKB-UniRule"/>
</dbReference>
<dbReference type="GO" id="GO:0006433">
    <property type="term" value="P:prolyl-tRNA aminoacylation"/>
    <property type="evidence" value="ECO:0007669"/>
    <property type="project" value="UniProtKB-UniRule"/>
</dbReference>
<dbReference type="InterPro" id="IPR002316">
    <property type="entry name" value="Pro-tRNA-ligase_IIa"/>
</dbReference>
<dbReference type="SUPFAM" id="SSF52954">
    <property type="entry name" value="Class II aaRS ABD-related"/>
    <property type="match status" value="1"/>
</dbReference>
<dbReference type="InterPro" id="IPR045864">
    <property type="entry name" value="aa-tRNA-synth_II/BPL/LPL"/>
</dbReference>
<evidence type="ECO:0000313" key="14">
    <source>
        <dbReference type="EMBL" id="VDG76810.1"/>
    </source>
</evidence>
<evidence type="ECO:0000256" key="5">
    <source>
        <dbReference type="ARBA" id="ARBA00022741"/>
    </source>
</evidence>
<dbReference type="PANTHER" id="PTHR42753">
    <property type="entry name" value="MITOCHONDRIAL RIBOSOME PROTEIN L39/PROLYL-TRNA LIGASE FAMILY MEMBER"/>
    <property type="match status" value="1"/>
</dbReference>
<dbReference type="PROSITE" id="PS50862">
    <property type="entry name" value="AA_TRNA_LIGASE_II"/>
    <property type="match status" value="1"/>
</dbReference>
<dbReference type="EC" id="6.1.1.15" evidence="12"/>
<dbReference type="GO" id="GO:0005829">
    <property type="term" value="C:cytosol"/>
    <property type="evidence" value="ECO:0007669"/>
    <property type="project" value="TreeGrafter"/>
</dbReference>
<sequence>MSTLFVRTLREDPADAEVPSHKLLVRGSYIRRVAPGIYTWLPLGLKVLRKVETVIREEMDAAGAQEVLFPALLPREPYEATGRWEEYGPQLFRLQDRRENDFLLAPTHEEMFTLLVKDLYSSYKDLPLTLYQIQTKYRDEARPRAGLIRTREFLMKDAYSFDMEDAGLEDSYAAMRAAYQKIFQRLGLPYQIVTAVAGAMGGSKSEEFLYPTPVGEDTFVRSAGGYVANVEAVKTVQPPAQDFANEPEAELVSTPDAKTIEDLVEVANRVHPREDRPWQAADTLKTVLLKLTHPSGETELVMVAVPGDREVDFKRVEASLAPAEIEMADAEAIAAYPELVPGYMGPGVFGPQSARRTGSTAATTNSAVSANGEAAGKAAGKTAGDGATGEAEAGEAALPLRLLLDPHIARGSSWIAGGNENEKHFFHYVYGRDFEADGFIEAAEVREGDPAPDGSGPMELARGIEIGHIFQLGRKYSEALGLTVLDENGKSRVVTMGSYGIGVSRVMASLAEEHHDERGIVWPVAVAPAQVHVLATGKDAAVFETAEKIATELEQAGVEVLFDDRRKVSAGVKFKDYELLGMPYGIVVGRALADGNVELRNRRTDERELVPVDQAVATMRKLLAAHNE</sequence>
<evidence type="ECO:0000256" key="8">
    <source>
        <dbReference type="ARBA" id="ARBA00023146"/>
    </source>
</evidence>
<keyword evidence="6 12" id="KW-0067">ATP-binding</keyword>